<sequence>MHIPDGYLSPQTSAVFTVAMVPMWWQSARRVRRVVKSRYVPLLALGAAFSFVIMMFNVPIPDGTTAHAVGGGLIAILLGPWAGCVAVSIALLIQALFFGDGGVLVFPANAFNMAVVLPFVAYGVYRLLSRNAALTSRRRIVAGAVGAYVGLNAAALAAAVEFGLQPDLFHRADGMPLYAPFHLAQTIPAMMLAHLVVAGVVEAILTAGVVAYLQRANVPLLRINAPDVPLTDAEVRRRPVSPVKAGLATLVIFAVVSPLGLLAPGGAFGEDAPEDLDLAKYHLSAVPTGLAKYTDFWGHTLLPGYGNGGAWQYILSAVVGMAVIAALVAALAWGLRRLRGGEVEARDLDEPERVADGQETLSK</sequence>
<feature type="transmembrane region" description="Helical" evidence="7">
    <location>
        <begin position="7"/>
        <end position="27"/>
    </location>
</feature>
<evidence type="ECO:0000256" key="7">
    <source>
        <dbReference type="SAM" id="Phobius"/>
    </source>
</evidence>
<dbReference type="GO" id="GO:0005886">
    <property type="term" value="C:plasma membrane"/>
    <property type="evidence" value="ECO:0007669"/>
    <property type="project" value="UniProtKB-SubCell"/>
</dbReference>
<dbReference type="PANTHER" id="PTHR34229:SF1">
    <property type="entry name" value="METAL TRANSPORT PROTEIN HI_1621-RELATED"/>
    <property type="match status" value="1"/>
</dbReference>
<accession>A0A927N247</accession>
<comment type="caution">
    <text evidence="8">The sequence shown here is derived from an EMBL/GenBank/DDBJ whole genome shotgun (WGS) entry which is preliminary data.</text>
</comment>
<dbReference type="EMBL" id="JADBEM010000001">
    <property type="protein sequence ID" value="MBE1607240.1"/>
    <property type="molecule type" value="Genomic_DNA"/>
</dbReference>
<dbReference type="Pfam" id="PF01891">
    <property type="entry name" value="CbiM"/>
    <property type="match status" value="1"/>
</dbReference>
<organism evidence="8 9">
    <name type="scientific">Actinopolymorpha pittospori</name>
    <dbReference type="NCBI Taxonomy" id="648752"/>
    <lineage>
        <taxon>Bacteria</taxon>
        <taxon>Bacillati</taxon>
        <taxon>Actinomycetota</taxon>
        <taxon>Actinomycetes</taxon>
        <taxon>Propionibacteriales</taxon>
        <taxon>Actinopolymorphaceae</taxon>
        <taxon>Actinopolymorpha</taxon>
    </lineage>
</organism>
<gene>
    <name evidence="8" type="ORF">HEB94_004088</name>
</gene>
<evidence type="ECO:0000256" key="4">
    <source>
        <dbReference type="ARBA" id="ARBA00022692"/>
    </source>
</evidence>
<feature type="transmembrane region" description="Helical" evidence="7">
    <location>
        <begin position="39"/>
        <end position="60"/>
    </location>
</feature>
<feature type="transmembrane region" description="Helical" evidence="7">
    <location>
        <begin position="140"/>
        <end position="160"/>
    </location>
</feature>
<comment type="subcellular location">
    <subcellularLocation>
        <location evidence="1">Cell membrane</location>
        <topology evidence="1">Multi-pass membrane protein</topology>
    </subcellularLocation>
</comment>
<dbReference type="GO" id="GO:0000041">
    <property type="term" value="P:transition metal ion transport"/>
    <property type="evidence" value="ECO:0007669"/>
    <property type="project" value="InterPro"/>
</dbReference>
<dbReference type="Gene3D" id="1.10.1760.20">
    <property type="match status" value="1"/>
</dbReference>
<dbReference type="RefSeq" id="WP_192751218.1">
    <property type="nucleotide sequence ID" value="NZ_BAABJL010000122.1"/>
</dbReference>
<keyword evidence="9" id="KW-1185">Reference proteome</keyword>
<evidence type="ECO:0000313" key="9">
    <source>
        <dbReference type="Proteomes" id="UP000638648"/>
    </source>
</evidence>
<evidence type="ECO:0000256" key="2">
    <source>
        <dbReference type="ARBA" id="ARBA00022448"/>
    </source>
</evidence>
<evidence type="ECO:0000256" key="5">
    <source>
        <dbReference type="ARBA" id="ARBA00022989"/>
    </source>
</evidence>
<dbReference type="NCBIfam" id="NF008873">
    <property type="entry name" value="PRK11909.1"/>
    <property type="match status" value="1"/>
</dbReference>
<evidence type="ECO:0000256" key="3">
    <source>
        <dbReference type="ARBA" id="ARBA00022475"/>
    </source>
</evidence>
<feature type="transmembrane region" description="Helical" evidence="7">
    <location>
        <begin position="191"/>
        <end position="213"/>
    </location>
</feature>
<reference evidence="8" key="1">
    <citation type="submission" date="2020-10" db="EMBL/GenBank/DDBJ databases">
        <title>Sequencing the genomes of 1000 actinobacteria strains.</title>
        <authorList>
            <person name="Klenk H.-P."/>
        </authorList>
    </citation>
    <scope>NUCLEOTIDE SEQUENCE</scope>
    <source>
        <strain evidence="8">DSM 45354</strain>
    </source>
</reference>
<dbReference type="InterPro" id="IPR002751">
    <property type="entry name" value="CbiM/NikMN"/>
</dbReference>
<keyword evidence="4 7" id="KW-0812">Transmembrane</keyword>
<dbReference type="PANTHER" id="PTHR34229">
    <property type="entry name" value="METAL TRANSPORT PROTEIN HI_1621-RELATED"/>
    <property type="match status" value="1"/>
</dbReference>
<keyword evidence="2" id="KW-0813">Transport</keyword>
<dbReference type="Proteomes" id="UP000638648">
    <property type="component" value="Unassembled WGS sequence"/>
</dbReference>
<feature type="transmembrane region" description="Helical" evidence="7">
    <location>
        <begin position="72"/>
        <end position="98"/>
    </location>
</feature>
<dbReference type="AlphaFoldDB" id="A0A927N247"/>
<feature type="transmembrane region" description="Helical" evidence="7">
    <location>
        <begin position="310"/>
        <end position="333"/>
    </location>
</feature>
<keyword evidence="6 7" id="KW-0472">Membrane</keyword>
<keyword evidence="3" id="KW-1003">Cell membrane</keyword>
<protein>
    <submittedName>
        <fullName evidence="8">Cobalt/nickel transport system permease protein</fullName>
    </submittedName>
</protein>
<proteinExistence type="predicted"/>
<keyword evidence="5 7" id="KW-1133">Transmembrane helix</keyword>
<feature type="transmembrane region" description="Helical" evidence="7">
    <location>
        <begin position="245"/>
        <end position="268"/>
    </location>
</feature>
<feature type="transmembrane region" description="Helical" evidence="7">
    <location>
        <begin position="110"/>
        <end position="128"/>
    </location>
</feature>
<name>A0A927N247_9ACTN</name>
<evidence type="ECO:0000313" key="8">
    <source>
        <dbReference type="EMBL" id="MBE1607240.1"/>
    </source>
</evidence>
<evidence type="ECO:0000256" key="1">
    <source>
        <dbReference type="ARBA" id="ARBA00004651"/>
    </source>
</evidence>
<evidence type="ECO:0000256" key="6">
    <source>
        <dbReference type="ARBA" id="ARBA00023136"/>
    </source>
</evidence>